<feature type="domain" description="HTH araC/xylS-type" evidence="5">
    <location>
        <begin position="622"/>
        <end position="722"/>
    </location>
</feature>
<reference evidence="7" key="1">
    <citation type="journal article" date="2019" name="Int. J. Syst. Evol. Microbiol.">
        <title>The Global Catalogue of Microorganisms (GCM) 10K type strain sequencing project: providing services to taxonomists for standard genome sequencing and annotation.</title>
        <authorList>
            <consortium name="The Broad Institute Genomics Platform"/>
            <consortium name="The Broad Institute Genome Sequencing Center for Infectious Disease"/>
            <person name="Wu L."/>
            <person name="Ma J."/>
        </authorList>
    </citation>
    <scope>NUCLEOTIDE SEQUENCE [LARGE SCALE GENOMIC DNA]</scope>
    <source>
        <strain evidence="7">CCM 8702</strain>
    </source>
</reference>
<feature type="transmembrane region" description="Helical" evidence="4">
    <location>
        <begin position="288"/>
        <end position="307"/>
    </location>
</feature>
<evidence type="ECO:0000256" key="4">
    <source>
        <dbReference type="SAM" id="Phobius"/>
    </source>
</evidence>
<keyword evidence="4" id="KW-1133">Transmembrane helix</keyword>
<proteinExistence type="predicted"/>
<dbReference type="InterPro" id="IPR018060">
    <property type="entry name" value="HTH_AraC"/>
</dbReference>
<keyword evidence="3" id="KW-0804">Transcription</keyword>
<keyword evidence="4" id="KW-0812">Transmembrane</keyword>
<dbReference type="PROSITE" id="PS00041">
    <property type="entry name" value="HTH_ARAC_FAMILY_1"/>
    <property type="match status" value="1"/>
</dbReference>
<dbReference type="SMART" id="SM00342">
    <property type="entry name" value="HTH_ARAC"/>
    <property type="match status" value="1"/>
</dbReference>
<dbReference type="PANTHER" id="PTHR43280:SF2">
    <property type="entry name" value="HTH-TYPE TRANSCRIPTIONAL REGULATOR EXSA"/>
    <property type="match status" value="1"/>
</dbReference>
<dbReference type="Gene3D" id="6.10.340.10">
    <property type="match status" value="1"/>
</dbReference>
<feature type="transmembrane region" description="Helical" evidence="4">
    <location>
        <begin position="12"/>
        <end position="34"/>
    </location>
</feature>
<dbReference type="SUPFAM" id="SSF46689">
    <property type="entry name" value="Homeodomain-like"/>
    <property type="match status" value="1"/>
</dbReference>
<dbReference type="Proteomes" id="UP000605427">
    <property type="component" value="Unassembled WGS sequence"/>
</dbReference>
<sequence length="730" mass="82860">MKKRMKLHTPFFLSLTLIAVCSILVLSVAIFFWYRSLTIQNVNKANESVLLNTANVYRNYKDVAQNYTMDFYANPNIHALMMSGDTDWSDQLYSALSQIKGALIVNPYLENAYIFGTEEPVAMFENLPLSLDSKQELFRKIQESRIVESPFLWTAQRNDGSDIPLIAVFYNDRAFANSAYYGGVAITINPAELQKNLFVQQGEDSTHYRILDEHGNLLMHSPGISEIDPEMAQRIIQTEASAEHSFVFKGNDEAKLITYVHSEKDGLWFVSETSYTDSVRDISNARNLMMLLCLALTLVAIAIAFWISRRMYQPIDRIFGSIVHLSGSPDSPQSRDYRIVNRELESIGERMAQLRKENDDSAVLHWLLAPRDADGSGTPQRLAELEGSYCVCVLSAEKDCDEMLALIKLTFEEWANLRIFRPHRHTAVLIVSELTPGCLDDPEDFQKRWNQVEHSADAAGIRYTLGVSGLTGLAEQLKDRYDEACDCRRHVKFRKQQSIIFAEGLLPLHAGPIPESHMEPIRTAVRKRDEASINQAVGQLLSVTCEYRAEASTAFLASLASELSRIGAKKAEHWDLDLLDLYPLIDRIGNHAELREWLDHHCRVASDRLDRIDGLQTRSLAAEAVRYIAEHYNDPELSLNALAEKLSISSAYLSRLIADGTGSNFPELVNLHRLEQAQRLLIGELELDIREIAEQVGYNSSTYFTTQFKKRYGVTPSKWRIHHVLEHKEP</sequence>
<evidence type="ECO:0000313" key="7">
    <source>
        <dbReference type="Proteomes" id="UP000605427"/>
    </source>
</evidence>
<evidence type="ECO:0000256" key="3">
    <source>
        <dbReference type="ARBA" id="ARBA00023163"/>
    </source>
</evidence>
<organism evidence="6 7">
    <name type="scientific">Saccharibacillus endophyticus</name>
    <dbReference type="NCBI Taxonomy" id="2060666"/>
    <lineage>
        <taxon>Bacteria</taxon>
        <taxon>Bacillati</taxon>
        <taxon>Bacillota</taxon>
        <taxon>Bacilli</taxon>
        <taxon>Bacillales</taxon>
        <taxon>Paenibacillaceae</taxon>
        <taxon>Saccharibacillus</taxon>
    </lineage>
</organism>
<dbReference type="InterPro" id="IPR018062">
    <property type="entry name" value="HTH_AraC-typ_CS"/>
</dbReference>
<keyword evidence="4" id="KW-0472">Membrane</keyword>
<dbReference type="EMBL" id="BMDD01000001">
    <property type="protein sequence ID" value="GGH69741.1"/>
    <property type="molecule type" value="Genomic_DNA"/>
</dbReference>
<dbReference type="PROSITE" id="PS01124">
    <property type="entry name" value="HTH_ARAC_FAMILY_2"/>
    <property type="match status" value="1"/>
</dbReference>
<dbReference type="InterPro" id="IPR020449">
    <property type="entry name" value="Tscrpt_reg_AraC-type_HTH"/>
</dbReference>
<comment type="caution">
    <text evidence="6">The sequence shown here is derived from an EMBL/GenBank/DDBJ whole genome shotgun (WGS) entry which is preliminary data.</text>
</comment>
<dbReference type="RefSeq" id="WP_172238619.1">
    <property type="nucleotide sequence ID" value="NZ_BMDD01000001.1"/>
</dbReference>
<dbReference type="InterPro" id="IPR009057">
    <property type="entry name" value="Homeodomain-like_sf"/>
</dbReference>
<accession>A0ABQ1ZKF2</accession>
<keyword evidence="7" id="KW-1185">Reference proteome</keyword>
<dbReference type="PRINTS" id="PR00032">
    <property type="entry name" value="HTHARAC"/>
</dbReference>
<dbReference type="Pfam" id="PF12833">
    <property type="entry name" value="HTH_18"/>
    <property type="match status" value="1"/>
</dbReference>
<keyword evidence="2" id="KW-0238">DNA-binding</keyword>
<name>A0ABQ1ZKF2_9BACL</name>
<keyword evidence="1" id="KW-0805">Transcription regulation</keyword>
<evidence type="ECO:0000256" key="1">
    <source>
        <dbReference type="ARBA" id="ARBA00023015"/>
    </source>
</evidence>
<dbReference type="Gene3D" id="1.10.10.60">
    <property type="entry name" value="Homeodomain-like"/>
    <property type="match status" value="2"/>
</dbReference>
<dbReference type="PANTHER" id="PTHR43280">
    <property type="entry name" value="ARAC-FAMILY TRANSCRIPTIONAL REGULATOR"/>
    <property type="match status" value="1"/>
</dbReference>
<protein>
    <recommendedName>
        <fullName evidence="5">HTH araC/xylS-type domain-containing protein</fullName>
    </recommendedName>
</protein>
<evidence type="ECO:0000259" key="5">
    <source>
        <dbReference type="PROSITE" id="PS01124"/>
    </source>
</evidence>
<gene>
    <name evidence="6" type="ORF">GCM10007362_05120</name>
</gene>
<evidence type="ECO:0000313" key="6">
    <source>
        <dbReference type="EMBL" id="GGH69741.1"/>
    </source>
</evidence>
<evidence type="ECO:0000256" key="2">
    <source>
        <dbReference type="ARBA" id="ARBA00023125"/>
    </source>
</evidence>